<feature type="transmembrane region" description="Helical" evidence="2">
    <location>
        <begin position="430"/>
        <end position="460"/>
    </location>
</feature>
<organism evidence="3 4">
    <name type="scientific">Actinomycetospora termitidis</name>
    <dbReference type="NCBI Taxonomy" id="3053470"/>
    <lineage>
        <taxon>Bacteria</taxon>
        <taxon>Bacillati</taxon>
        <taxon>Actinomycetota</taxon>
        <taxon>Actinomycetes</taxon>
        <taxon>Pseudonocardiales</taxon>
        <taxon>Pseudonocardiaceae</taxon>
        <taxon>Actinomycetospora</taxon>
    </lineage>
</organism>
<keyword evidence="2" id="KW-0812">Transmembrane</keyword>
<dbReference type="EMBL" id="JASVWF010000002">
    <property type="protein sequence ID" value="MDL5156483.1"/>
    <property type="molecule type" value="Genomic_DNA"/>
</dbReference>
<keyword evidence="2" id="KW-1133">Transmembrane helix</keyword>
<protein>
    <submittedName>
        <fullName evidence="3">PepSY domain-containing protein</fullName>
    </submittedName>
</protein>
<proteinExistence type="predicted"/>
<dbReference type="PANTHER" id="PTHR34219">
    <property type="entry name" value="IRON-REGULATED INNER MEMBRANE PROTEIN-RELATED"/>
    <property type="match status" value="1"/>
</dbReference>
<evidence type="ECO:0000256" key="1">
    <source>
        <dbReference type="SAM" id="MobiDB-lite"/>
    </source>
</evidence>
<feature type="transmembrane region" description="Helical" evidence="2">
    <location>
        <begin position="179"/>
        <end position="197"/>
    </location>
</feature>
<comment type="caution">
    <text evidence="3">The sequence shown here is derived from an EMBL/GenBank/DDBJ whole genome shotgun (WGS) entry which is preliminary data.</text>
</comment>
<dbReference type="PANTHER" id="PTHR34219:SF1">
    <property type="entry name" value="PEPSY DOMAIN-CONTAINING PROTEIN"/>
    <property type="match status" value="1"/>
</dbReference>
<accession>A0ABT7M7E8</accession>
<dbReference type="Proteomes" id="UP001231924">
    <property type="component" value="Unassembled WGS sequence"/>
</dbReference>
<dbReference type="Pfam" id="PF03929">
    <property type="entry name" value="PepSY_TM"/>
    <property type="match status" value="1"/>
</dbReference>
<feature type="transmembrane region" description="Helical" evidence="2">
    <location>
        <begin position="389"/>
        <end position="410"/>
    </location>
</feature>
<feature type="transmembrane region" description="Helical" evidence="2">
    <location>
        <begin position="40"/>
        <end position="64"/>
    </location>
</feature>
<evidence type="ECO:0000313" key="4">
    <source>
        <dbReference type="Proteomes" id="UP001231924"/>
    </source>
</evidence>
<keyword evidence="4" id="KW-1185">Reference proteome</keyword>
<evidence type="ECO:0000313" key="3">
    <source>
        <dbReference type="EMBL" id="MDL5156483.1"/>
    </source>
</evidence>
<dbReference type="RefSeq" id="WP_286052774.1">
    <property type="nucleotide sequence ID" value="NZ_JASVWF010000002.1"/>
</dbReference>
<evidence type="ECO:0000256" key="2">
    <source>
        <dbReference type="SAM" id="Phobius"/>
    </source>
</evidence>
<feature type="region of interest" description="Disordered" evidence="1">
    <location>
        <begin position="1"/>
        <end position="26"/>
    </location>
</feature>
<reference evidence="3 4" key="1">
    <citation type="submission" date="2023-06" db="EMBL/GenBank/DDBJ databases">
        <title>Actinomycetospora Odt1-22.</title>
        <authorList>
            <person name="Supong K."/>
        </authorList>
    </citation>
    <scope>NUCLEOTIDE SEQUENCE [LARGE SCALE GENOMIC DNA]</scope>
    <source>
        <strain evidence="3 4">Odt1-22</strain>
    </source>
</reference>
<dbReference type="InterPro" id="IPR005625">
    <property type="entry name" value="PepSY-ass_TM"/>
</dbReference>
<name>A0ABT7M7E8_9PSEU</name>
<gene>
    <name evidence="3" type="ORF">QRT03_10970</name>
</gene>
<keyword evidence="2" id="KW-0472">Membrane</keyword>
<sequence>MSDTLDPPLEKDAPQPRPTPPVSPRRLGAWRGLRPLVMRLHFYVGMFVGPFILVAATTGLIYTITPQLDQLLYRDALTVPASSAQVDLGAQIAAASAAVPDGTVTEVRPSPGPETTTRVSFDAPGVAEDYARTAFVDPHTGQVRAVLDTFGEWLPTRAWIDTLHRNLHLGDVGRVYSELAASWLWVLALSGLALWIVRRRRQSRVRRTLLPENGPAGRARIRSWHGSVGLWAAIGMLGLSATGLTWSQFAGENVSNLRTALDWTTPSVSTELPAAQAPTTDATPLAMTPAVPAEAAPVGATVDRVLASARGAGMTDPIAITPPEEAGQAWTVSQVKRSWPLKQDSMAVDPTSGAVLETVRWADWPIAAKLAEIGISAHMSILFGIGNQLLLLALALGIIVVVVWGYRMWWLRRPTRPGASAPGGTERPGVGAIATVGAIAVVLGVFFPVLGVSLLLFLIVDAVRQEILRNREHRLPS</sequence>